<feature type="signal peptide" evidence="1">
    <location>
        <begin position="1"/>
        <end position="26"/>
    </location>
</feature>
<dbReference type="InterPro" id="IPR004991">
    <property type="entry name" value="Aerolysin-like"/>
</dbReference>
<organism evidence="2 3">
    <name type="scientific">Allocoprobacillus halotolerans</name>
    <dbReference type="NCBI Taxonomy" id="2944914"/>
    <lineage>
        <taxon>Bacteria</taxon>
        <taxon>Bacillati</taxon>
        <taxon>Bacillota</taxon>
        <taxon>Erysipelotrichia</taxon>
        <taxon>Erysipelotrichales</taxon>
        <taxon>Erysipelotrichaceae</taxon>
        <taxon>Allocoprobacillus</taxon>
    </lineage>
</organism>
<dbReference type="Proteomes" id="UP001060112">
    <property type="component" value="Chromosome"/>
</dbReference>
<gene>
    <name evidence="2" type="ORF">NMU03_01925</name>
</gene>
<dbReference type="EMBL" id="CP101620">
    <property type="protein sequence ID" value="UTY39613.1"/>
    <property type="molecule type" value="Genomic_DNA"/>
</dbReference>
<keyword evidence="1" id="KW-0732">Signal</keyword>
<feature type="chain" id="PRO_5046014881" evidence="1">
    <location>
        <begin position="27"/>
        <end position="141"/>
    </location>
</feature>
<name>A0ABY5I6E6_9FIRM</name>
<dbReference type="Pfam" id="PF03318">
    <property type="entry name" value="ETX_MTX2"/>
    <property type="match status" value="1"/>
</dbReference>
<evidence type="ECO:0000313" key="2">
    <source>
        <dbReference type="EMBL" id="UTY39613.1"/>
    </source>
</evidence>
<accession>A0ABY5I6E6</accession>
<reference evidence="2" key="1">
    <citation type="submission" date="2022-07" db="EMBL/GenBank/DDBJ databases">
        <title>Faecal culturing of patients with breast cancer.</title>
        <authorList>
            <person name="Teng N.M.Y."/>
            <person name="Kiu R."/>
            <person name="Evans R."/>
            <person name="Baker D.J."/>
            <person name="Zenner C."/>
            <person name="Robinson S.D."/>
            <person name="Hall L.J."/>
        </authorList>
    </citation>
    <scope>NUCLEOTIDE SEQUENCE</scope>
    <source>
        <strain evidence="2">LH1062</strain>
    </source>
</reference>
<dbReference type="SUPFAM" id="SSF56973">
    <property type="entry name" value="Aerolisin/ETX pore-forming domain"/>
    <property type="match status" value="1"/>
</dbReference>
<proteinExistence type="predicted"/>
<sequence length="141" mass="15302">MKKNKIITSFVLLSLLIPITCSNVNASSAVIQPRGPICTPTKYYEPSSTKNDIIINKQGEFKNNGSQVQSKTISYSTTYKTETSVSTTAEFNLITAKLGATAKVGVGKSSTITTSSTFKISPHCIGYYKVGQKRKILLDIL</sequence>
<protein>
    <submittedName>
        <fullName evidence="2">ETX/MTX2 family pore-forming toxin</fullName>
    </submittedName>
</protein>
<evidence type="ECO:0000256" key="1">
    <source>
        <dbReference type="SAM" id="SignalP"/>
    </source>
</evidence>
<dbReference type="RefSeq" id="WP_290140835.1">
    <property type="nucleotide sequence ID" value="NZ_CP101620.1"/>
</dbReference>
<evidence type="ECO:0000313" key="3">
    <source>
        <dbReference type="Proteomes" id="UP001060112"/>
    </source>
</evidence>
<keyword evidence="3" id="KW-1185">Reference proteome</keyword>